<reference evidence="9" key="3">
    <citation type="submission" date="2025-08" db="UniProtKB">
        <authorList>
            <consortium name="RefSeq"/>
        </authorList>
    </citation>
    <scope>IDENTIFICATION</scope>
    <source>
        <strain evidence="9">17A/GY</strain>
        <tissue evidence="9">Liver</tissue>
    </source>
</reference>
<dbReference type="Pfam" id="PF11465">
    <property type="entry name" value="Receptor_2B4"/>
    <property type="match status" value="1"/>
</dbReference>
<evidence type="ECO:0000256" key="4">
    <source>
        <dbReference type="ARBA" id="ARBA00023180"/>
    </source>
</evidence>
<gene>
    <name evidence="9" type="primary">Cd244</name>
</gene>
<dbReference type="RefSeq" id="XP_035301232.1">
    <property type="nucleotide sequence ID" value="XM_035445341.1"/>
</dbReference>
<dbReference type="GO" id="GO:0042288">
    <property type="term" value="F:MHC class I protein binding"/>
    <property type="evidence" value="ECO:0007669"/>
    <property type="project" value="TreeGrafter"/>
</dbReference>
<dbReference type="InterPro" id="IPR015631">
    <property type="entry name" value="CD2/SLAM_rcpt"/>
</dbReference>
<dbReference type="RefSeq" id="XP_035310315.1">
    <property type="nucleotide sequence ID" value="XM_035454424.1"/>
</dbReference>
<evidence type="ECO:0000313" key="8">
    <source>
        <dbReference type="Proteomes" id="UP001108280"/>
    </source>
</evidence>
<protein>
    <submittedName>
        <fullName evidence="9">Natural killer cell receptor 2B4</fullName>
    </submittedName>
</protein>
<comment type="subcellular location">
    <subcellularLocation>
        <location evidence="1">Membrane</location>
    </subcellularLocation>
</comment>
<name>A0A9J7K9E8_CRIGR</name>
<dbReference type="OrthoDB" id="8955135at2759"/>
<dbReference type="CTD" id="51744"/>
<organism evidence="8 9">
    <name type="scientific">Cricetulus griseus</name>
    <name type="common">Chinese hamster</name>
    <name type="synonym">Cricetulus barabensis griseus</name>
    <dbReference type="NCBI Taxonomy" id="10029"/>
    <lineage>
        <taxon>Eukaryota</taxon>
        <taxon>Metazoa</taxon>
        <taxon>Chordata</taxon>
        <taxon>Craniata</taxon>
        <taxon>Vertebrata</taxon>
        <taxon>Euteleostomi</taxon>
        <taxon>Mammalia</taxon>
        <taxon>Eutheria</taxon>
        <taxon>Euarchontoglires</taxon>
        <taxon>Glires</taxon>
        <taxon>Rodentia</taxon>
        <taxon>Myomorpha</taxon>
        <taxon>Muroidea</taxon>
        <taxon>Cricetidae</taxon>
        <taxon>Cricetinae</taxon>
        <taxon>Cricetulus</taxon>
    </lineage>
</organism>
<keyword evidence="8" id="KW-1185">Reference proteome</keyword>
<evidence type="ECO:0000256" key="2">
    <source>
        <dbReference type="ARBA" id="ARBA00022729"/>
    </source>
</evidence>
<dbReference type="GeneID" id="100753316"/>
<accession>A0A9J7K9E8</accession>
<evidence type="ECO:0000313" key="9">
    <source>
        <dbReference type="RefSeq" id="XP_035301232.1"/>
    </source>
</evidence>
<dbReference type="Pfam" id="PF13895">
    <property type="entry name" value="Ig_2"/>
    <property type="match status" value="1"/>
</dbReference>
<proteinExistence type="predicted"/>
<dbReference type="InterPro" id="IPR036179">
    <property type="entry name" value="Ig-like_dom_sf"/>
</dbReference>
<dbReference type="GO" id="GO:0009897">
    <property type="term" value="C:external side of plasma membrane"/>
    <property type="evidence" value="ECO:0007669"/>
    <property type="project" value="TreeGrafter"/>
</dbReference>
<keyword evidence="4" id="KW-0325">Glycoprotein</keyword>
<dbReference type="InterPro" id="IPR013783">
    <property type="entry name" value="Ig-like_fold"/>
</dbReference>
<evidence type="ECO:0000256" key="3">
    <source>
        <dbReference type="ARBA" id="ARBA00023136"/>
    </source>
</evidence>
<dbReference type="AlphaFoldDB" id="A0A9J7K9E8"/>
<reference evidence="8" key="2">
    <citation type="journal article" date="2020" name="Biotechnol. Bioeng.">
        <title>Chromosome-scale scaffolds for the Chinese hamster reference genome assembly to facilitate the study of the CHO epigenome.</title>
        <authorList>
            <person name="Hilliard W."/>
            <person name="MacDonald M."/>
            <person name="Lee K.H."/>
        </authorList>
    </citation>
    <scope>NUCLEOTIDE SEQUENCE [LARGE SCALE GENOMIC DNA]</scope>
    <source>
        <strain evidence="8">17A/GY</strain>
    </source>
</reference>
<keyword evidence="3 6" id="KW-0472">Membrane</keyword>
<keyword evidence="2" id="KW-0732">Signal</keyword>
<feature type="domain" description="Natural killer cell receptor 2B4 immunoglobulin" evidence="7">
    <location>
        <begin position="31"/>
        <end position="144"/>
    </location>
</feature>
<dbReference type="PANTHER" id="PTHR12080">
    <property type="entry name" value="SIGNALING LYMPHOCYTIC ACTIVATION MOLECULE"/>
    <property type="match status" value="1"/>
</dbReference>
<dbReference type="GO" id="GO:0002323">
    <property type="term" value="P:natural killer cell activation involved in immune response"/>
    <property type="evidence" value="ECO:0007669"/>
    <property type="project" value="TreeGrafter"/>
</dbReference>
<feature type="region of interest" description="Disordered" evidence="5">
    <location>
        <begin position="288"/>
        <end position="386"/>
    </location>
</feature>
<keyword evidence="6" id="KW-0812">Transmembrane</keyword>
<evidence type="ECO:0000256" key="6">
    <source>
        <dbReference type="SAM" id="Phobius"/>
    </source>
</evidence>
<reference evidence="8" key="1">
    <citation type="journal article" date="2018" name="Biotechnol. Bioeng.">
        <title>A reference genome of the Chinese hamster based on a hybrid assembly strategy.</title>
        <authorList>
            <person name="Rupp O."/>
            <person name="MacDonald M.L."/>
            <person name="Li S."/>
            <person name="Dhiman H."/>
            <person name="Polson S."/>
            <person name="Griep S."/>
            <person name="Heffner K."/>
            <person name="Hernandez I."/>
            <person name="Brinkrolf K."/>
            <person name="Jadhav V."/>
            <person name="Samoudi M."/>
            <person name="Hao H."/>
            <person name="Kingham B."/>
            <person name="Goesmann A."/>
            <person name="Betenbaugh M.J."/>
            <person name="Lewis N.E."/>
            <person name="Borth N."/>
            <person name="Lee K.H."/>
        </authorList>
    </citation>
    <scope>NUCLEOTIDE SEQUENCE [LARGE SCALE GENOMIC DNA]</scope>
    <source>
        <strain evidence="8">17A/GY</strain>
    </source>
</reference>
<evidence type="ECO:0000259" key="7">
    <source>
        <dbReference type="Pfam" id="PF11465"/>
    </source>
</evidence>
<dbReference type="SUPFAM" id="SSF48726">
    <property type="entry name" value="Immunoglobulin"/>
    <property type="match status" value="2"/>
</dbReference>
<sequence length="416" mass="46909">MTVCANKVIYCGGLGPLSIRSTSEAVREQGCSDSSEDVAGISGNPLWLRPSNIQTKILYVEWKKTQLGSPGNNKKIELLVRYNHNKKKISKISNGFNKTYDFNDVDFALGIKSAKLQDSGQYELEITNHSGKVCSKKFQILVFDRVEKPHLRGQWKAWAEGMCQLSLYCLVPRDENVSYSLYRGSKLISEIRNFTHLVNKTEARSLLTYTCNVSNKVSWESDTLNITQGCQSAPQKFSFLPFVVIIVILVILLLGAITCFCVWDKKRKSQSSPKEFSTIYEYVKAPQGRRNQVGHSGASGSPSSVQENGRGQREPNRDQYMSHHSSVQEQMPEQKPSGDGGTIYSMVQYKPSDSTPQETCTLYSVIQPSRKSGSKKRNRNPSSNFTVYEEVGQQYLKARNPARLSRRELENFDVYS</sequence>
<feature type="compositionally biased region" description="Polar residues" evidence="5">
    <location>
        <begin position="322"/>
        <end position="331"/>
    </location>
</feature>
<feature type="compositionally biased region" description="Polar residues" evidence="5">
    <location>
        <begin position="289"/>
        <end position="309"/>
    </location>
</feature>
<dbReference type="Proteomes" id="UP001108280">
    <property type="component" value="Chromosome 5"/>
</dbReference>
<feature type="transmembrane region" description="Helical" evidence="6">
    <location>
        <begin position="239"/>
        <end position="263"/>
    </location>
</feature>
<feature type="compositionally biased region" description="Polar residues" evidence="5">
    <location>
        <begin position="351"/>
        <end position="371"/>
    </location>
</feature>
<keyword evidence="9" id="KW-0675">Receptor</keyword>
<evidence type="ECO:0000256" key="1">
    <source>
        <dbReference type="ARBA" id="ARBA00004370"/>
    </source>
</evidence>
<dbReference type="PANTHER" id="PTHR12080:SF56">
    <property type="entry name" value="NATURAL KILLER CELL RECEPTOR 2B4"/>
    <property type="match status" value="1"/>
</dbReference>
<dbReference type="InterPro" id="IPR024303">
    <property type="entry name" value="NK_rcpt_2B4_Ig_dom"/>
</dbReference>
<feature type="compositionally biased region" description="Basic and acidic residues" evidence="5">
    <location>
        <begin position="310"/>
        <end position="321"/>
    </location>
</feature>
<keyword evidence="6" id="KW-1133">Transmembrane helix</keyword>
<evidence type="ECO:0000256" key="5">
    <source>
        <dbReference type="SAM" id="MobiDB-lite"/>
    </source>
</evidence>
<dbReference type="Gene3D" id="2.60.40.10">
    <property type="entry name" value="Immunoglobulins"/>
    <property type="match status" value="2"/>
</dbReference>
<dbReference type="KEGG" id="cge:100753316"/>